<dbReference type="RefSeq" id="WP_295321645.1">
    <property type="nucleotide sequence ID" value="NZ_LT598653.1"/>
</dbReference>
<sequence>MSRNILAGLAACAIAAPYGAAAQQATEDWQAIDALTATVANALGRTATPIDRRIKLARCPEQASITAIDARTLAVRCDPLGWRLRVPMTGPSAAAPAAAGYARPAQSAPVIRRGDNVRVTIETQSYAISYAAIAAEDGRVGETIALRGDDNRSKLSATVTGPGRAILQD</sequence>
<dbReference type="EMBL" id="LT598653">
    <property type="protein sequence ID" value="SBV34679.1"/>
    <property type="molecule type" value="Genomic_DNA"/>
</dbReference>
<keyword evidence="1" id="KW-0732">Signal</keyword>
<name>A0A1Y5PXG2_9SPHN</name>
<evidence type="ECO:0000259" key="2">
    <source>
        <dbReference type="Pfam" id="PF13144"/>
    </source>
</evidence>
<keyword evidence="3" id="KW-0282">Flagellum</keyword>
<organism evidence="3">
    <name type="scientific">uncultured Sphingopyxis sp</name>
    <dbReference type="NCBI Taxonomy" id="310581"/>
    <lineage>
        <taxon>Bacteria</taxon>
        <taxon>Pseudomonadati</taxon>
        <taxon>Pseudomonadota</taxon>
        <taxon>Alphaproteobacteria</taxon>
        <taxon>Sphingomonadales</taxon>
        <taxon>Sphingomonadaceae</taxon>
        <taxon>Sphingopyxis</taxon>
        <taxon>environmental samples</taxon>
    </lineage>
</organism>
<dbReference type="KEGG" id="sphu:SPPYR_3564"/>
<dbReference type="AlphaFoldDB" id="A0A1Y5PXG2"/>
<evidence type="ECO:0000313" key="3">
    <source>
        <dbReference type="EMBL" id="SBV34679.1"/>
    </source>
</evidence>
<dbReference type="Pfam" id="PF13144">
    <property type="entry name" value="ChapFlgA"/>
    <property type="match status" value="1"/>
</dbReference>
<keyword evidence="3" id="KW-0969">Cilium</keyword>
<protein>
    <submittedName>
        <fullName evidence="3">Flagellar protein</fullName>
    </submittedName>
</protein>
<accession>A0A1Y5PXG2</accession>
<evidence type="ECO:0000256" key="1">
    <source>
        <dbReference type="SAM" id="SignalP"/>
    </source>
</evidence>
<proteinExistence type="predicted"/>
<reference evidence="3" key="1">
    <citation type="submission" date="2016-03" db="EMBL/GenBank/DDBJ databases">
        <authorList>
            <person name="Ploux O."/>
        </authorList>
    </citation>
    <scope>NUCLEOTIDE SEQUENCE</scope>
    <source>
        <strain evidence="3">UC10</strain>
    </source>
</reference>
<gene>
    <name evidence="3" type="ORF">SPPYR_3564</name>
</gene>
<dbReference type="InterPro" id="IPR017585">
    <property type="entry name" value="SAF_FlgA"/>
</dbReference>
<feature type="chain" id="PRO_5010998542" evidence="1">
    <location>
        <begin position="23"/>
        <end position="169"/>
    </location>
</feature>
<keyword evidence="3" id="KW-0966">Cell projection</keyword>
<feature type="domain" description="Flagella basal body P-ring formation protein FlgA SAF" evidence="2">
    <location>
        <begin position="107"/>
        <end position="164"/>
    </location>
</feature>
<feature type="signal peptide" evidence="1">
    <location>
        <begin position="1"/>
        <end position="22"/>
    </location>
</feature>
<dbReference type="Gene3D" id="2.30.30.760">
    <property type="match status" value="1"/>
</dbReference>